<dbReference type="GO" id="GO:0005730">
    <property type="term" value="C:nucleolus"/>
    <property type="evidence" value="ECO:0007669"/>
    <property type="project" value="UniProtKB-SubCell"/>
</dbReference>
<keyword evidence="7" id="KW-1185">Reference proteome</keyword>
<dbReference type="STRING" id="765915.A0A1Y2HBV9"/>
<comment type="subcellular location">
    <subcellularLocation>
        <location evidence="1">Nucleus</location>
        <location evidence="1">Nucleolus</location>
    </subcellularLocation>
</comment>
<feature type="compositionally biased region" description="Low complexity" evidence="4">
    <location>
        <begin position="12"/>
        <end position="30"/>
    </location>
</feature>
<dbReference type="PROSITE" id="PS51366">
    <property type="entry name" value="MI"/>
    <property type="match status" value="1"/>
</dbReference>
<dbReference type="InterPro" id="IPR050781">
    <property type="entry name" value="CWC22_splicing_factor"/>
</dbReference>
<dbReference type="InterPro" id="IPR016024">
    <property type="entry name" value="ARM-type_fold"/>
</dbReference>
<comment type="similarity">
    <text evidence="2">Belongs to the CWC22 family.</text>
</comment>
<feature type="domain" description="MI" evidence="5">
    <location>
        <begin position="419"/>
        <end position="550"/>
    </location>
</feature>
<dbReference type="Gene3D" id="1.25.40.180">
    <property type="match status" value="1"/>
</dbReference>
<protein>
    <submittedName>
        <fullName evidence="6">Armadillo-type protein</fullName>
    </submittedName>
</protein>
<evidence type="ECO:0000256" key="2">
    <source>
        <dbReference type="ARBA" id="ARBA00006856"/>
    </source>
</evidence>
<dbReference type="OrthoDB" id="361797at2759"/>
<feature type="compositionally biased region" description="Low complexity" evidence="4">
    <location>
        <begin position="86"/>
        <end position="100"/>
    </location>
</feature>
<evidence type="ECO:0000313" key="7">
    <source>
        <dbReference type="Proteomes" id="UP000193411"/>
    </source>
</evidence>
<dbReference type="InterPro" id="IPR003891">
    <property type="entry name" value="Initiation_fac_eIF4g_MI"/>
</dbReference>
<organism evidence="6 7">
    <name type="scientific">Catenaria anguillulae PL171</name>
    <dbReference type="NCBI Taxonomy" id="765915"/>
    <lineage>
        <taxon>Eukaryota</taxon>
        <taxon>Fungi</taxon>
        <taxon>Fungi incertae sedis</taxon>
        <taxon>Blastocladiomycota</taxon>
        <taxon>Blastocladiomycetes</taxon>
        <taxon>Blastocladiales</taxon>
        <taxon>Catenariaceae</taxon>
        <taxon>Catenaria</taxon>
    </lineage>
</organism>
<dbReference type="Pfam" id="PF02847">
    <property type="entry name" value="MA3"/>
    <property type="match status" value="1"/>
</dbReference>
<evidence type="ECO:0000256" key="3">
    <source>
        <dbReference type="ARBA" id="ARBA00023242"/>
    </source>
</evidence>
<evidence type="ECO:0000256" key="1">
    <source>
        <dbReference type="ARBA" id="ARBA00004604"/>
    </source>
</evidence>
<reference evidence="6 7" key="1">
    <citation type="submission" date="2016-07" db="EMBL/GenBank/DDBJ databases">
        <title>Pervasive Adenine N6-methylation of Active Genes in Fungi.</title>
        <authorList>
            <consortium name="DOE Joint Genome Institute"/>
            <person name="Mondo S.J."/>
            <person name="Dannebaum R.O."/>
            <person name="Kuo R.C."/>
            <person name="Labutti K."/>
            <person name="Haridas S."/>
            <person name="Kuo A."/>
            <person name="Salamov A."/>
            <person name="Ahrendt S.R."/>
            <person name="Lipzen A."/>
            <person name="Sullivan W."/>
            <person name="Andreopoulos W.B."/>
            <person name="Clum A."/>
            <person name="Lindquist E."/>
            <person name="Daum C."/>
            <person name="Ramamoorthy G.K."/>
            <person name="Gryganskyi A."/>
            <person name="Culley D."/>
            <person name="Magnuson J.K."/>
            <person name="James T.Y."/>
            <person name="O'Malley M.A."/>
            <person name="Stajich J.E."/>
            <person name="Spatafora J.W."/>
            <person name="Visel A."/>
            <person name="Grigoriev I.V."/>
        </authorList>
    </citation>
    <scope>NUCLEOTIDE SEQUENCE [LARGE SCALE GENOMIC DNA]</scope>
    <source>
        <strain evidence="6 7">PL171</strain>
    </source>
</reference>
<dbReference type="Proteomes" id="UP000193411">
    <property type="component" value="Unassembled WGS sequence"/>
</dbReference>
<dbReference type="SMART" id="SM00544">
    <property type="entry name" value="MA3"/>
    <property type="match status" value="1"/>
</dbReference>
<proteinExistence type="inferred from homology"/>
<dbReference type="AlphaFoldDB" id="A0A1Y2HBV9"/>
<evidence type="ECO:0000259" key="5">
    <source>
        <dbReference type="PROSITE" id="PS51366"/>
    </source>
</evidence>
<feature type="compositionally biased region" description="Basic and acidic residues" evidence="4">
    <location>
        <begin position="76"/>
        <end position="85"/>
    </location>
</feature>
<comment type="caution">
    <text evidence="6">The sequence shown here is derived from an EMBL/GenBank/DDBJ whole genome shotgun (WGS) entry which is preliminary data.</text>
</comment>
<evidence type="ECO:0000256" key="4">
    <source>
        <dbReference type="SAM" id="MobiDB-lite"/>
    </source>
</evidence>
<dbReference type="Pfam" id="PF02854">
    <property type="entry name" value="MIF4G"/>
    <property type="match status" value="1"/>
</dbReference>
<dbReference type="PANTHER" id="PTHR18034:SF4">
    <property type="entry name" value="NUCLEOLAR MIF4G DOMAIN-CONTAINING PROTEIN 1"/>
    <property type="match status" value="1"/>
</dbReference>
<dbReference type="EMBL" id="MCFL01000081">
    <property type="protein sequence ID" value="ORZ30552.1"/>
    <property type="molecule type" value="Genomic_DNA"/>
</dbReference>
<feature type="region of interest" description="Disordered" evidence="4">
    <location>
        <begin position="1"/>
        <end position="100"/>
    </location>
</feature>
<accession>A0A1Y2HBV9</accession>
<sequence>MNSSKSKSKTLSNARASANKPSKSASPTTSKPRKRSHTQAQSSATPSDAARPTKKHKRAAPARSESESESDSDSDSDSHDHHDSDSASVPQPSSMSTSTSILDSLPMATTSSLQSTIDAIDPALARKLAALANKLSESNLEPLATDLEQLYSSYPRQAVTSALTAQILASVAEKVHLHDTFVMTYAALLALAGTSIGQEVVAGFVQAAVTKWLGMVEGEGKDGEPDRQQREAANVLVLIGHLYNFGLVGCGLVYDMVRELCAEVTEDKVELVLKLVKLCGLQLRHDDPSSLRDMSSLLTTSATSHLASPLSFRLKFMLETVSDLAAGKAARHLFFSPTDHPLFKLAANAHRRRPGLLKLEPLRPTLDDIKHVKTRGMWWRVGSAWVGHDTQKIKQAAAKAKTSESKLLQLARAHGMNTDVRRAVFVAVMSAEDYLDAYERVTKLGLTEKQEREVVRVVVHCLQQEKAFNAYYAVLVQHLCSVKHAHKITLQYTLWDYLKDEAGSAPEVLSGAGSKEAAKYSRKLAIMAKLVAHLVRTGAVPMAVLRILDPTRLSNHQVRFLRVFVPEVRRVCEEGSGLVMASLPSGVVEGVVDLDDGGRRGRKTEQGEVKSMLKVADELQKNLERYAVVD</sequence>
<keyword evidence="3" id="KW-0539">Nucleus</keyword>
<dbReference type="PANTHER" id="PTHR18034">
    <property type="entry name" value="CELL CYCLE CONTROL PROTEIN CWF22-RELATED"/>
    <property type="match status" value="1"/>
</dbReference>
<dbReference type="GO" id="GO:0003723">
    <property type="term" value="F:RNA binding"/>
    <property type="evidence" value="ECO:0007669"/>
    <property type="project" value="InterPro"/>
</dbReference>
<dbReference type="SUPFAM" id="SSF48371">
    <property type="entry name" value="ARM repeat"/>
    <property type="match status" value="1"/>
</dbReference>
<gene>
    <name evidence="6" type="ORF">BCR44DRAFT_40088</name>
</gene>
<dbReference type="InterPro" id="IPR003890">
    <property type="entry name" value="MIF4G-like_typ-3"/>
</dbReference>
<name>A0A1Y2HBV9_9FUNG</name>
<evidence type="ECO:0000313" key="6">
    <source>
        <dbReference type="EMBL" id="ORZ30552.1"/>
    </source>
</evidence>
<dbReference type="SMART" id="SM00543">
    <property type="entry name" value="MIF4G"/>
    <property type="match status" value="1"/>
</dbReference>
<dbReference type="GO" id="GO:0042274">
    <property type="term" value="P:ribosomal small subunit biogenesis"/>
    <property type="evidence" value="ECO:0007669"/>
    <property type="project" value="TreeGrafter"/>
</dbReference>